<evidence type="ECO:0000313" key="10">
    <source>
        <dbReference type="EMBL" id="KAI9632812.1"/>
    </source>
</evidence>
<dbReference type="GO" id="GO:0098554">
    <property type="term" value="C:cytoplasmic side of endoplasmic reticulum membrane"/>
    <property type="evidence" value="ECO:0007669"/>
    <property type="project" value="TreeGrafter"/>
</dbReference>
<gene>
    <name evidence="10" type="ORF">MKK02DRAFT_41124</name>
</gene>
<dbReference type="Proteomes" id="UP001164286">
    <property type="component" value="Unassembled WGS sequence"/>
</dbReference>
<feature type="region of interest" description="Disordered" evidence="8">
    <location>
        <begin position="37"/>
        <end position="60"/>
    </location>
</feature>
<keyword evidence="5" id="KW-0256">Endoplasmic reticulum</keyword>
<dbReference type="EMBL" id="JAKWFO010000014">
    <property type="protein sequence ID" value="KAI9632812.1"/>
    <property type="molecule type" value="Genomic_DNA"/>
</dbReference>
<comment type="subcellular location">
    <subcellularLocation>
        <location evidence="1">Endoplasmic reticulum membrane</location>
        <topology evidence="1">Multi-pass membrane protein</topology>
    </subcellularLocation>
</comment>
<feature type="region of interest" description="Disordered" evidence="8">
    <location>
        <begin position="390"/>
        <end position="444"/>
    </location>
</feature>
<evidence type="ECO:0000256" key="9">
    <source>
        <dbReference type="SAM" id="Phobius"/>
    </source>
</evidence>
<comment type="similarity">
    <text evidence="2">Belongs to the peptidase A22B family.</text>
</comment>
<dbReference type="PANTHER" id="PTHR12174:SF23">
    <property type="entry name" value="MINOR HISTOCOMPATIBILITY ANTIGEN H13"/>
    <property type="match status" value="1"/>
</dbReference>
<accession>A0AA38H2Q6</accession>
<feature type="transmembrane region" description="Helical" evidence="9">
    <location>
        <begin position="77"/>
        <end position="94"/>
    </location>
</feature>
<proteinExistence type="inferred from homology"/>
<evidence type="ECO:0000256" key="2">
    <source>
        <dbReference type="ARBA" id="ARBA00006859"/>
    </source>
</evidence>
<evidence type="ECO:0000256" key="7">
    <source>
        <dbReference type="ARBA" id="ARBA00023136"/>
    </source>
</evidence>
<sequence length="444" mass="47925">MVDSGMIWTYGLLTVQAIAPIILGSFKSLKTPASVRARRKARKSPSAIPSGDSDTEDEDDLDADAELDETLTWGDTLLFPVMGSVALLGFYMVLKYVGKEWINLILGVYFSGAGMFAMHSTFDTLISFFLRTVGIKPAKYHFRVSSKLRQVFHASFTLPSLLLIPLSIALPALYIPLGRPYVLSNLIALSLSTATLQLLKLDSFLTAGVLLGALLVYDIFWVFATPVMVTVAKGLDAPIKLLAPRPSTGTVTDFAMLGLGDVVVPGLMVALCLRFDLAQYARRHPGKDVGPRSSFSRPYFWTGVFSYLLGLAITMSVMTYFKRAQPALLYLSPACILGPFLLALVRGEIADLWAYKEGAEDSKSIVDETIERGSEIAQKARAEARAKAAALADGVSGGEGEDKASGAEGEEQDGAVEGDDSWMEGGVAGSGQEGKARKRRTKKK</sequence>
<feature type="transmembrane region" description="Helical" evidence="9">
    <location>
        <begin position="106"/>
        <end position="130"/>
    </location>
</feature>
<feature type="transmembrane region" description="Helical" evidence="9">
    <location>
        <begin position="298"/>
        <end position="321"/>
    </location>
</feature>
<dbReference type="RefSeq" id="XP_052942589.1">
    <property type="nucleotide sequence ID" value="XM_053091446.1"/>
</dbReference>
<keyword evidence="11" id="KW-1185">Reference proteome</keyword>
<comment type="caution">
    <text evidence="10">The sequence shown here is derived from an EMBL/GenBank/DDBJ whole genome shotgun (WGS) entry which is preliminary data.</text>
</comment>
<dbReference type="GO" id="GO:0098553">
    <property type="term" value="C:lumenal side of endoplasmic reticulum membrane"/>
    <property type="evidence" value="ECO:0007669"/>
    <property type="project" value="TreeGrafter"/>
</dbReference>
<keyword evidence="3 9" id="KW-0812">Transmembrane</keyword>
<keyword evidence="4" id="KW-0378">Hydrolase</keyword>
<protein>
    <submittedName>
        <fullName evidence="10">Minor histocompatibility antigen h13</fullName>
    </submittedName>
</protein>
<feature type="transmembrane region" description="Helical" evidence="9">
    <location>
        <begin position="6"/>
        <end position="26"/>
    </location>
</feature>
<keyword evidence="6 9" id="KW-1133">Transmembrane helix</keyword>
<dbReference type="GeneID" id="77730651"/>
<organism evidence="10 11">
    <name type="scientific">Dioszegia hungarica</name>
    <dbReference type="NCBI Taxonomy" id="4972"/>
    <lineage>
        <taxon>Eukaryota</taxon>
        <taxon>Fungi</taxon>
        <taxon>Dikarya</taxon>
        <taxon>Basidiomycota</taxon>
        <taxon>Agaricomycotina</taxon>
        <taxon>Tremellomycetes</taxon>
        <taxon>Tremellales</taxon>
        <taxon>Bulleribasidiaceae</taxon>
        <taxon>Dioszegia</taxon>
    </lineage>
</organism>
<dbReference type="GO" id="GO:0006465">
    <property type="term" value="P:signal peptide processing"/>
    <property type="evidence" value="ECO:0007669"/>
    <property type="project" value="TreeGrafter"/>
</dbReference>
<evidence type="ECO:0000256" key="1">
    <source>
        <dbReference type="ARBA" id="ARBA00004477"/>
    </source>
</evidence>
<feature type="transmembrane region" description="Helical" evidence="9">
    <location>
        <begin position="204"/>
        <end position="224"/>
    </location>
</feature>
<feature type="transmembrane region" description="Helical" evidence="9">
    <location>
        <begin position="327"/>
        <end position="345"/>
    </location>
</feature>
<dbReference type="GO" id="GO:0033619">
    <property type="term" value="P:membrane protein proteolysis"/>
    <property type="evidence" value="ECO:0007669"/>
    <property type="project" value="TreeGrafter"/>
</dbReference>
<keyword evidence="7 9" id="KW-0472">Membrane</keyword>
<dbReference type="Pfam" id="PF04258">
    <property type="entry name" value="Peptidase_A22B"/>
    <property type="match status" value="1"/>
</dbReference>
<evidence type="ECO:0000256" key="6">
    <source>
        <dbReference type="ARBA" id="ARBA00022989"/>
    </source>
</evidence>
<feature type="transmembrane region" description="Helical" evidence="9">
    <location>
        <begin position="254"/>
        <end position="277"/>
    </location>
</feature>
<dbReference type="InterPro" id="IPR006639">
    <property type="entry name" value="Preselin/SPP"/>
</dbReference>
<evidence type="ECO:0000256" key="5">
    <source>
        <dbReference type="ARBA" id="ARBA00022824"/>
    </source>
</evidence>
<dbReference type="AlphaFoldDB" id="A0AA38H2Q6"/>
<evidence type="ECO:0000256" key="4">
    <source>
        <dbReference type="ARBA" id="ARBA00022801"/>
    </source>
</evidence>
<feature type="transmembrane region" description="Helical" evidence="9">
    <location>
        <begin position="151"/>
        <end position="175"/>
    </location>
</feature>
<reference evidence="10" key="1">
    <citation type="journal article" date="2022" name="G3 (Bethesda)">
        <title>High quality genome of the basidiomycete yeast Dioszegia hungarica PDD-24b-2 isolated from cloud water.</title>
        <authorList>
            <person name="Jarrige D."/>
            <person name="Haridas S."/>
            <person name="Bleykasten-Grosshans C."/>
            <person name="Joly M."/>
            <person name="Nadalig T."/>
            <person name="Sancelme M."/>
            <person name="Vuilleumier S."/>
            <person name="Grigoriev I.V."/>
            <person name="Amato P."/>
            <person name="Bringel F."/>
        </authorList>
    </citation>
    <scope>NUCLEOTIDE SEQUENCE</scope>
    <source>
        <strain evidence="10">PDD-24b-2</strain>
    </source>
</reference>
<evidence type="ECO:0000256" key="3">
    <source>
        <dbReference type="ARBA" id="ARBA00022692"/>
    </source>
</evidence>
<feature type="compositionally biased region" description="Acidic residues" evidence="8">
    <location>
        <begin position="408"/>
        <end position="422"/>
    </location>
</feature>
<dbReference type="InterPro" id="IPR007369">
    <property type="entry name" value="Peptidase_A22B_SPP"/>
</dbReference>
<evidence type="ECO:0000313" key="11">
    <source>
        <dbReference type="Proteomes" id="UP001164286"/>
    </source>
</evidence>
<dbReference type="PANTHER" id="PTHR12174">
    <property type="entry name" value="SIGNAL PEPTIDE PEPTIDASE"/>
    <property type="match status" value="1"/>
</dbReference>
<dbReference type="GO" id="GO:0042500">
    <property type="term" value="F:aspartic endopeptidase activity, intramembrane cleaving"/>
    <property type="evidence" value="ECO:0007669"/>
    <property type="project" value="InterPro"/>
</dbReference>
<name>A0AA38H2Q6_9TREE</name>
<dbReference type="SMART" id="SM00730">
    <property type="entry name" value="PSN"/>
    <property type="match status" value="1"/>
</dbReference>
<evidence type="ECO:0000256" key="8">
    <source>
        <dbReference type="SAM" id="MobiDB-lite"/>
    </source>
</evidence>